<dbReference type="Gene3D" id="3.30.420.40">
    <property type="match status" value="3"/>
</dbReference>
<dbReference type="InterPro" id="IPR004753">
    <property type="entry name" value="MreB"/>
</dbReference>
<reference evidence="7 8" key="1">
    <citation type="submission" date="2016-11" db="EMBL/GenBank/DDBJ databases">
        <authorList>
            <person name="Jaros S."/>
            <person name="Januszkiewicz K."/>
            <person name="Wedrychowicz H."/>
        </authorList>
    </citation>
    <scope>NUCLEOTIDE SEQUENCE [LARGE SCALE GENOMIC DNA]</scope>
    <source>
        <strain evidence="7 8">DSM 45627</strain>
    </source>
</reference>
<dbReference type="GO" id="GO:0005737">
    <property type="term" value="C:cytoplasm"/>
    <property type="evidence" value="ECO:0007669"/>
    <property type="project" value="UniProtKB-SubCell"/>
</dbReference>
<comment type="function">
    <text evidence="6">Forms membrane-associated dynamic filaments that are essential for cell shape determination. Acts by regulating cell wall synthesis and cell elongation, and thus cell shape. A feedback loop between cell geometry and MreB localization may maintain elongated cell shape by targeting cell wall growth to regions of negative cell wall curvature.</text>
</comment>
<evidence type="ECO:0000256" key="1">
    <source>
        <dbReference type="ARBA" id="ARBA00022490"/>
    </source>
</evidence>
<evidence type="ECO:0000256" key="4">
    <source>
        <dbReference type="ARBA" id="ARBA00022960"/>
    </source>
</evidence>
<feature type="binding site" evidence="6">
    <location>
        <begin position="226"/>
        <end position="229"/>
    </location>
    <ligand>
        <name>ATP</name>
        <dbReference type="ChEBI" id="CHEBI:30616"/>
    </ligand>
</feature>
<keyword evidence="1 6" id="KW-0963">Cytoplasm</keyword>
<keyword evidence="2 6" id="KW-0547">Nucleotide-binding</keyword>
<comment type="subunit">
    <text evidence="6">Forms polymers.</text>
</comment>
<accession>A0A1M5UQD9</accession>
<organism evidence="7 8">
    <name type="scientific">Jatrophihabitans endophyticus</name>
    <dbReference type="NCBI Taxonomy" id="1206085"/>
    <lineage>
        <taxon>Bacteria</taxon>
        <taxon>Bacillati</taxon>
        <taxon>Actinomycetota</taxon>
        <taxon>Actinomycetes</taxon>
        <taxon>Jatrophihabitantales</taxon>
        <taxon>Jatrophihabitantaceae</taxon>
        <taxon>Jatrophihabitans</taxon>
    </lineage>
</organism>
<keyword evidence="8" id="KW-1185">Reference proteome</keyword>
<dbReference type="SUPFAM" id="SSF53067">
    <property type="entry name" value="Actin-like ATPase domain"/>
    <property type="match status" value="2"/>
</dbReference>
<name>A0A1M5UQD9_9ACTN</name>
<dbReference type="Pfam" id="PF06723">
    <property type="entry name" value="MreB_Mbl"/>
    <property type="match status" value="1"/>
</dbReference>
<dbReference type="InterPro" id="IPR056546">
    <property type="entry name" value="MreB_MamK-like"/>
</dbReference>
<feature type="binding site" evidence="6">
    <location>
        <begin position="306"/>
        <end position="309"/>
    </location>
    <ligand>
        <name>ATP</name>
        <dbReference type="ChEBI" id="CHEBI:30616"/>
    </ligand>
</feature>
<dbReference type="NCBIfam" id="NF010539">
    <property type="entry name" value="PRK13927.1"/>
    <property type="match status" value="1"/>
</dbReference>
<gene>
    <name evidence="6" type="primary">mreB</name>
    <name evidence="7" type="ORF">SAMN05443575_4274</name>
</gene>
<keyword evidence="4 6" id="KW-0133">Cell shape</keyword>
<comment type="similarity">
    <text evidence="5 6">Belongs to the FtsA/MreB family.</text>
</comment>
<dbReference type="GO" id="GO:0005524">
    <property type="term" value="F:ATP binding"/>
    <property type="evidence" value="ECO:0007669"/>
    <property type="project" value="UniProtKB-KW"/>
</dbReference>
<evidence type="ECO:0000256" key="5">
    <source>
        <dbReference type="ARBA" id="ARBA00023458"/>
    </source>
</evidence>
<dbReference type="InterPro" id="IPR043129">
    <property type="entry name" value="ATPase_NBD"/>
</dbReference>
<protein>
    <recommendedName>
        <fullName evidence="6">Cell shape-determining protein MreB</fullName>
    </recommendedName>
</protein>
<dbReference type="Proteomes" id="UP000186132">
    <property type="component" value="Unassembled WGS sequence"/>
</dbReference>
<evidence type="ECO:0000256" key="2">
    <source>
        <dbReference type="ARBA" id="ARBA00022741"/>
    </source>
</evidence>
<feature type="binding site" evidence="6">
    <location>
        <begin position="178"/>
        <end position="180"/>
    </location>
    <ligand>
        <name>ATP</name>
        <dbReference type="ChEBI" id="CHEBI:30616"/>
    </ligand>
</feature>
<evidence type="ECO:0000313" key="8">
    <source>
        <dbReference type="Proteomes" id="UP000186132"/>
    </source>
</evidence>
<dbReference type="EMBL" id="FQVU01000009">
    <property type="protein sequence ID" value="SHH65096.1"/>
    <property type="molecule type" value="Genomic_DNA"/>
</dbReference>
<dbReference type="PANTHER" id="PTHR42749:SF1">
    <property type="entry name" value="CELL SHAPE-DETERMINING PROTEIN MREB"/>
    <property type="match status" value="1"/>
</dbReference>
<proteinExistence type="inferred from homology"/>
<dbReference type="PRINTS" id="PR01652">
    <property type="entry name" value="SHAPEPROTEIN"/>
</dbReference>
<evidence type="ECO:0000313" key="7">
    <source>
        <dbReference type="EMBL" id="SHH65096.1"/>
    </source>
</evidence>
<evidence type="ECO:0000256" key="3">
    <source>
        <dbReference type="ARBA" id="ARBA00022840"/>
    </source>
</evidence>
<dbReference type="GO" id="GO:0000902">
    <property type="term" value="P:cell morphogenesis"/>
    <property type="evidence" value="ECO:0007669"/>
    <property type="project" value="InterPro"/>
</dbReference>
<dbReference type="PANTHER" id="PTHR42749">
    <property type="entry name" value="CELL SHAPE-DETERMINING PROTEIN MREB"/>
    <property type="match status" value="1"/>
</dbReference>
<dbReference type="CDD" id="cd10225">
    <property type="entry name" value="ASKHA_NBD_MreB-like"/>
    <property type="match status" value="1"/>
</dbReference>
<keyword evidence="3 6" id="KW-0067">ATP-binding</keyword>
<sequence>MTNTPLAKRAVVSRVTQRGGDLLGGDLAIDLGTANTLVYARGRGIMLNEPSVVAVDTSSNDVVAVGAEAKRMIGRTPDHIRVVRPLQDGVIADYDVTSEMLRYFVRKVLRRRGAFTGPRIVVCVPSGITGVEQRAVSEAAYAAGARKVHIISEPMAAAIGAGLPVNQPSGSMVVDIGGGTTEVAILALGGIVAATSVRVAGDALDLAIVDHVRAEFSLLVGERTAEELKISVGSAFPTSGPKSAEIRGRDVGTGLPRNVTISGDALRKAMDGPLARIVAAVRATLDRCPPELAGDLVTRGIVLTGGGALLRGIDARLQHELGVPVLVADRPLDSVVLGSATVVEHFEALQKVVVDGHRR</sequence>
<dbReference type="GO" id="GO:0008360">
    <property type="term" value="P:regulation of cell shape"/>
    <property type="evidence" value="ECO:0007669"/>
    <property type="project" value="UniProtKB-UniRule"/>
</dbReference>
<dbReference type="HAMAP" id="MF_02207">
    <property type="entry name" value="MreB"/>
    <property type="match status" value="1"/>
</dbReference>
<feature type="binding site" evidence="6">
    <location>
        <begin position="33"/>
        <end position="35"/>
    </location>
    <ligand>
        <name>ATP</name>
        <dbReference type="ChEBI" id="CHEBI:30616"/>
    </ligand>
</feature>
<comment type="subcellular location">
    <subcellularLocation>
        <location evidence="6">Cytoplasm</location>
    </subcellularLocation>
    <text evidence="6">Membrane-associated.</text>
</comment>
<evidence type="ECO:0000256" key="6">
    <source>
        <dbReference type="HAMAP-Rule" id="MF_02207"/>
    </source>
</evidence>
<dbReference type="STRING" id="1206085.SAMN05443575_4274"/>
<dbReference type="NCBIfam" id="TIGR00904">
    <property type="entry name" value="mreB"/>
    <property type="match status" value="1"/>
</dbReference>
<dbReference type="AlphaFoldDB" id="A0A1M5UQD9"/>